<evidence type="ECO:0000256" key="2">
    <source>
        <dbReference type="SAM" id="Phobius"/>
    </source>
</evidence>
<keyword evidence="2" id="KW-0472">Membrane</keyword>
<dbReference type="Proteomes" id="UP001057455">
    <property type="component" value="Unassembled WGS sequence"/>
</dbReference>
<evidence type="ECO:0000313" key="3">
    <source>
        <dbReference type="EMBL" id="GFE53359.1"/>
    </source>
</evidence>
<keyword evidence="2" id="KW-0812">Transmembrane</keyword>
<feature type="transmembrane region" description="Helical" evidence="2">
    <location>
        <begin position="138"/>
        <end position="160"/>
    </location>
</feature>
<proteinExistence type="predicted"/>
<accession>A0A9W5T8G4</accession>
<feature type="region of interest" description="Disordered" evidence="1">
    <location>
        <begin position="43"/>
        <end position="79"/>
    </location>
</feature>
<evidence type="ECO:0000256" key="1">
    <source>
        <dbReference type="SAM" id="MobiDB-lite"/>
    </source>
</evidence>
<sequence>MEIRNRSNRALSKALYNALLTLPISNRKLFVFANYLRKLKEDQDGGAPSADDGNEAEANEGDVNGASDADGVVENTEGSDVDDVDTLKWTPGFMNTVKFLFGHFSRVDENGRPLPEDAPIRWYKLYKNVEITDVGFNYFINGINFLMIVAAVIIILNVFASIEKHKTGGQA</sequence>
<gene>
    <name evidence="3" type="ORF">BaOVIS_007630</name>
</gene>
<protein>
    <submittedName>
        <fullName evidence="3">tRNA pseudouridine synthase B, putative</fullName>
    </submittedName>
</protein>
<comment type="caution">
    <text evidence="3">The sequence shown here is derived from an EMBL/GenBank/DDBJ whole genome shotgun (WGS) entry which is preliminary data.</text>
</comment>
<evidence type="ECO:0000313" key="4">
    <source>
        <dbReference type="Proteomes" id="UP001057455"/>
    </source>
</evidence>
<reference evidence="3" key="1">
    <citation type="submission" date="2019-12" db="EMBL/GenBank/DDBJ databases">
        <title>Genome sequence of Babesia ovis.</title>
        <authorList>
            <person name="Yamagishi J."/>
            <person name="Sevinc F."/>
            <person name="Xuan X."/>
        </authorList>
    </citation>
    <scope>NUCLEOTIDE SEQUENCE</scope>
    <source>
        <strain evidence="3">Selcuk</strain>
    </source>
</reference>
<organism evidence="3 4">
    <name type="scientific">Babesia ovis</name>
    <dbReference type="NCBI Taxonomy" id="5869"/>
    <lineage>
        <taxon>Eukaryota</taxon>
        <taxon>Sar</taxon>
        <taxon>Alveolata</taxon>
        <taxon>Apicomplexa</taxon>
        <taxon>Aconoidasida</taxon>
        <taxon>Piroplasmida</taxon>
        <taxon>Babesiidae</taxon>
        <taxon>Babesia</taxon>
    </lineage>
</organism>
<dbReference type="AlphaFoldDB" id="A0A9W5T8G4"/>
<dbReference type="EMBL" id="BLIY01000006">
    <property type="protein sequence ID" value="GFE53359.1"/>
    <property type="molecule type" value="Genomic_DNA"/>
</dbReference>
<keyword evidence="2" id="KW-1133">Transmembrane helix</keyword>
<name>A0A9W5T8G4_BABOV</name>
<keyword evidence="4" id="KW-1185">Reference proteome</keyword>